<organism evidence="2">
    <name type="scientific">Chlorobium chlorochromatii (strain CaD3)</name>
    <dbReference type="NCBI Taxonomy" id="340177"/>
    <lineage>
        <taxon>Bacteria</taxon>
        <taxon>Pseudomonadati</taxon>
        <taxon>Chlorobiota</taxon>
        <taxon>Chlorobiia</taxon>
        <taxon>Chlorobiales</taxon>
        <taxon>Chlorobiaceae</taxon>
        <taxon>Chlorobium/Pelodictyon group</taxon>
        <taxon>Chlorobium</taxon>
    </lineage>
</organism>
<feature type="transmembrane region" description="Helical" evidence="1">
    <location>
        <begin position="12"/>
        <end position="33"/>
    </location>
</feature>
<feature type="transmembrane region" description="Helical" evidence="1">
    <location>
        <begin position="53"/>
        <end position="75"/>
    </location>
</feature>
<dbReference type="KEGG" id="cch:Cag_1944"/>
<keyword evidence="1" id="KW-0812">Transmembrane</keyword>
<reference evidence="2" key="1">
    <citation type="submission" date="2005-08" db="EMBL/GenBank/DDBJ databases">
        <title>Complete sequence of Chlorobium chlorochromatii CaD3.</title>
        <authorList>
            <person name="Copeland A."/>
            <person name="Lucas S."/>
            <person name="Lapidus A."/>
            <person name="Barry K."/>
            <person name="Detter J.C."/>
            <person name="Glavina T."/>
            <person name="Hammon N."/>
            <person name="Israni S."/>
            <person name="Pitluck S."/>
            <person name="Bryant D."/>
            <person name="Schmutz J."/>
            <person name="Larimer F."/>
            <person name="Land M."/>
            <person name="Kyrpides N."/>
            <person name="Ivanova N."/>
            <person name="Richardson P."/>
        </authorList>
    </citation>
    <scope>NUCLEOTIDE SEQUENCE [LARGE SCALE GENOMIC DNA]</scope>
    <source>
        <strain evidence="2">CaD3</strain>
    </source>
</reference>
<feature type="transmembrane region" description="Helical" evidence="1">
    <location>
        <begin position="285"/>
        <end position="305"/>
    </location>
</feature>
<feature type="transmembrane region" description="Helical" evidence="1">
    <location>
        <begin position="232"/>
        <end position="249"/>
    </location>
</feature>
<dbReference type="HOGENOM" id="CLU_045348_4_0_10"/>
<dbReference type="STRING" id="340177.Cag_1944"/>
<feature type="transmembrane region" description="Helical" evidence="1">
    <location>
        <begin position="255"/>
        <end position="273"/>
    </location>
</feature>
<protein>
    <submittedName>
        <fullName evidence="2">Polysulfide reductase, subunit C, putative</fullName>
    </submittedName>
</protein>
<keyword evidence="1" id="KW-0472">Membrane</keyword>
<dbReference type="AlphaFoldDB" id="Q3AP83"/>
<feature type="transmembrane region" description="Helical" evidence="1">
    <location>
        <begin position="125"/>
        <end position="148"/>
    </location>
</feature>
<feature type="transmembrane region" description="Helical" evidence="1">
    <location>
        <begin position="311"/>
        <end position="329"/>
    </location>
</feature>
<evidence type="ECO:0000313" key="2">
    <source>
        <dbReference type="EMBL" id="ABB29192.1"/>
    </source>
</evidence>
<gene>
    <name evidence="2" type="ordered locus">Cag_1944</name>
</gene>
<sequence>MIEKALKGSPTYWLWILLLLALMGFGYSSYATQYAHGLAVAGLGGSAIWGLKVMQFATMATFAASSVLVVALAYLQASKPATSLLVTSQFIGVSAASTALVSLVADCGKPELLFELVRSASLSSPYFLSILSLKLYIITSLVSSWATLGAEAKGVPAASWVKSVALLSLPFGLLTPLFVALMIADAVAILQLLAASIAGGMSLLLLVVALLKQRATFSVDANAPKMVATLSLYGGVAHLLLTAVAWFRASSDNSGMVAAAFVAALLAVVLFALSLKKGNTTMPALAMVISVVLAVAGTGSFVTYAPSGVELSIVAGVFSCGLLVATLLLKTATAIRREA</sequence>
<evidence type="ECO:0000256" key="1">
    <source>
        <dbReference type="SAM" id="Phobius"/>
    </source>
</evidence>
<proteinExistence type="predicted"/>
<feature type="transmembrane region" description="Helical" evidence="1">
    <location>
        <begin position="82"/>
        <end position="105"/>
    </location>
</feature>
<accession>Q3AP83</accession>
<keyword evidence="1" id="KW-1133">Transmembrane helix</keyword>
<dbReference type="EMBL" id="CP000108">
    <property type="protein sequence ID" value="ABB29192.1"/>
    <property type="molecule type" value="Genomic_DNA"/>
</dbReference>
<dbReference type="eggNOG" id="COG5557">
    <property type="taxonomic scope" value="Bacteria"/>
</dbReference>
<feature type="transmembrane region" description="Helical" evidence="1">
    <location>
        <begin position="160"/>
        <end position="183"/>
    </location>
</feature>
<feature type="transmembrane region" description="Helical" evidence="1">
    <location>
        <begin position="189"/>
        <end position="211"/>
    </location>
</feature>
<dbReference type="OrthoDB" id="9768846at2"/>
<name>Q3AP83_CHLCH</name>